<dbReference type="EMBL" id="CP014167">
    <property type="protein sequence ID" value="ANS76334.1"/>
    <property type="molecule type" value="Genomic_DNA"/>
</dbReference>
<dbReference type="AlphaFoldDB" id="A0A1B1N4I6"/>
<reference evidence="2 3" key="1">
    <citation type="submission" date="2016-01" db="EMBL/GenBank/DDBJ databases">
        <title>Complete Genome Sequence of Paenibacillus yonginensis DCY84, a novel Plant Growth-Promoting Bacteria with Elicitation of Induced Systemic Resistance.</title>
        <authorList>
            <person name="Kim Y.J."/>
            <person name="Yang D.C."/>
            <person name="Sukweenadhi J."/>
        </authorList>
    </citation>
    <scope>NUCLEOTIDE SEQUENCE [LARGE SCALE GENOMIC DNA]</scope>
    <source>
        <strain evidence="2 3">DCY84</strain>
    </source>
</reference>
<dbReference type="Proteomes" id="UP000092573">
    <property type="component" value="Chromosome"/>
</dbReference>
<name>A0A1B1N4I6_9BACL</name>
<dbReference type="SUPFAM" id="SSF47413">
    <property type="entry name" value="lambda repressor-like DNA-binding domains"/>
    <property type="match status" value="1"/>
</dbReference>
<dbReference type="Pfam" id="PF01381">
    <property type="entry name" value="HTH_3"/>
    <property type="match status" value="1"/>
</dbReference>
<dbReference type="CDD" id="cd00093">
    <property type="entry name" value="HTH_XRE"/>
    <property type="match status" value="1"/>
</dbReference>
<dbReference type="KEGG" id="pyg:AWM70_18600"/>
<dbReference type="RefSeq" id="WP_068698881.1">
    <property type="nucleotide sequence ID" value="NZ_CP014167.1"/>
</dbReference>
<dbReference type="GO" id="GO:0003677">
    <property type="term" value="F:DNA binding"/>
    <property type="evidence" value="ECO:0007669"/>
    <property type="project" value="InterPro"/>
</dbReference>
<gene>
    <name evidence="2" type="ORF">AWM70_18600</name>
</gene>
<keyword evidence="3" id="KW-1185">Reference proteome</keyword>
<proteinExistence type="predicted"/>
<dbReference type="STRING" id="1462996.AWM70_18600"/>
<accession>A0A1B1N4I6</accession>
<dbReference type="SMART" id="SM00530">
    <property type="entry name" value="HTH_XRE"/>
    <property type="match status" value="1"/>
</dbReference>
<organism evidence="2 3">
    <name type="scientific">Paenibacillus yonginensis</name>
    <dbReference type="NCBI Taxonomy" id="1462996"/>
    <lineage>
        <taxon>Bacteria</taxon>
        <taxon>Bacillati</taxon>
        <taxon>Bacillota</taxon>
        <taxon>Bacilli</taxon>
        <taxon>Bacillales</taxon>
        <taxon>Paenibacillaceae</taxon>
        <taxon>Paenibacillus</taxon>
    </lineage>
</organism>
<dbReference type="InterPro" id="IPR010982">
    <property type="entry name" value="Lambda_DNA-bd_dom_sf"/>
</dbReference>
<sequence>MRDRNIIGNRIKYFRRLRNLTQEELAAKLNVMGLNIDRPMVSRIESRSREITDIEILAFSKVLNISVDELFK</sequence>
<evidence type="ECO:0000313" key="3">
    <source>
        <dbReference type="Proteomes" id="UP000092573"/>
    </source>
</evidence>
<protein>
    <submittedName>
        <fullName evidence="2">XRE family transcriptional regulator</fullName>
    </submittedName>
</protein>
<evidence type="ECO:0000259" key="1">
    <source>
        <dbReference type="PROSITE" id="PS50943"/>
    </source>
</evidence>
<dbReference type="OrthoDB" id="9814553at2"/>
<dbReference type="InterPro" id="IPR001387">
    <property type="entry name" value="Cro/C1-type_HTH"/>
</dbReference>
<feature type="domain" description="HTH cro/C1-type" evidence="1">
    <location>
        <begin position="11"/>
        <end position="70"/>
    </location>
</feature>
<dbReference type="Gene3D" id="1.10.260.40">
    <property type="entry name" value="lambda repressor-like DNA-binding domains"/>
    <property type="match status" value="1"/>
</dbReference>
<evidence type="ECO:0000313" key="2">
    <source>
        <dbReference type="EMBL" id="ANS76334.1"/>
    </source>
</evidence>
<dbReference type="PROSITE" id="PS50943">
    <property type="entry name" value="HTH_CROC1"/>
    <property type="match status" value="1"/>
</dbReference>